<dbReference type="InterPro" id="IPR020846">
    <property type="entry name" value="MFS_dom"/>
</dbReference>
<feature type="transmembrane region" description="Helical" evidence="6">
    <location>
        <begin position="138"/>
        <end position="160"/>
    </location>
</feature>
<reference evidence="8 9" key="1">
    <citation type="submission" date="2018-01" db="EMBL/GenBank/DDBJ databases">
        <title>Arthrobacter sp. nov., from glaciers in China.</title>
        <authorList>
            <person name="Liu Q."/>
            <person name="Xin Y.-H."/>
        </authorList>
    </citation>
    <scope>NUCLEOTIDE SEQUENCE [LARGE SCALE GENOMIC DNA]</scope>
    <source>
        <strain evidence="8 9">HLT2-12-2</strain>
    </source>
</reference>
<evidence type="ECO:0000313" key="8">
    <source>
        <dbReference type="EMBL" id="POH72807.1"/>
    </source>
</evidence>
<gene>
    <name evidence="8" type="ORF">CVS27_14185</name>
</gene>
<keyword evidence="4 6" id="KW-0472">Membrane</keyword>
<evidence type="ECO:0000256" key="5">
    <source>
        <dbReference type="SAM" id="MobiDB-lite"/>
    </source>
</evidence>
<dbReference type="InterPro" id="IPR036259">
    <property type="entry name" value="MFS_trans_sf"/>
</dbReference>
<feature type="domain" description="Major facilitator superfamily (MFS) profile" evidence="7">
    <location>
        <begin position="1"/>
        <end position="191"/>
    </location>
</feature>
<evidence type="ECO:0000256" key="6">
    <source>
        <dbReference type="SAM" id="Phobius"/>
    </source>
</evidence>
<evidence type="ECO:0000259" key="7">
    <source>
        <dbReference type="PROSITE" id="PS50850"/>
    </source>
</evidence>
<keyword evidence="9" id="KW-1185">Reference proteome</keyword>
<dbReference type="InterPro" id="IPR011701">
    <property type="entry name" value="MFS"/>
</dbReference>
<dbReference type="PANTHER" id="PTHR23542">
    <property type="match status" value="1"/>
</dbReference>
<dbReference type="Gene3D" id="1.20.1250.20">
    <property type="entry name" value="MFS general substrate transporter like domains"/>
    <property type="match status" value="2"/>
</dbReference>
<feature type="transmembrane region" description="Helical" evidence="6">
    <location>
        <begin position="239"/>
        <end position="258"/>
    </location>
</feature>
<comment type="subcellular location">
    <subcellularLocation>
        <location evidence="1">Cell membrane</location>
        <topology evidence="1">Multi-pass membrane protein</topology>
    </subcellularLocation>
</comment>
<dbReference type="EMBL" id="PPXC01000011">
    <property type="protein sequence ID" value="POH72807.1"/>
    <property type="molecule type" value="Genomic_DNA"/>
</dbReference>
<accession>A0A2S3ZVC3</accession>
<feature type="transmembrane region" description="Helical" evidence="6">
    <location>
        <begin position="46"/>
        <end position="69"/>
    </location>
</feature>
<feature type="transmembrane region" description="Helical" evidence="6">
    <location>
        <begin position="105"/>
        <end position="126"/>
    </location>
</feature>
<dbReference type="AlphaFoldDB" id="A0A2S3ZVC3"/>
<feature type="transmembrane region" description="Helical" evidence="6">
    <location>
        <begin position="278"/>
        <end position="299"/>
    </location>
</feature>
<evidence type="ECO:0000256" key="4">
    <source>
        <dbReference type="ARBA" id="ARBA00023136"/>
    </source>
</evidence>
<keyword evidence="3 6" id="KW-1133">Transmembrane helix</keyword>
<keyword evidence="2 6" id="KW-0812">Transmembrane</keyword>
<evidence type="ECO:0000313" key="9">
    <source>
        <dbReference type="Proteomes" id="UP000237061"/>
    </source>
</evidence>
<sequence>MNFAAYREVLAVGSVRRLLIIAMFARIPHAAAGVLLTLHVVQSMELSYAAAGSVAAAITIGMAIGAPWRGRLVDIYGLRRALIPSVVAEAVVWGTAPFLNFQLLVVAAFIGGLFAVPIFSVVRQALSVMVPTEQRRTAYALDSMGGEITFMIGPAAGVMLATNNTVVGLIIIGVSASLAGIFLMWFNPPTRTGQKGSYVAVDRGGAEPFDAVEDAKAPNLSGKNFVLRFWGTSRHNLRWVNIAVLAILGTSLGAGLVLSGVNVGMVALMEHNNSTSDLGIVFLFWCGASILGGIVYGALKKSVNPLWLLMAMAVLVIPMGFATNAWTLGLLSILPGLLCAPVLTSSAEHIADLVTEKRRGEAMGMYGSSMTIGSAMGSPFAGAMIDDIGPWAGFAIVGLICAVLAVLGLIAMSIYRRRSACRVRPVTDEPRVVMGVEPSLEKGAPDGLATGRPGKATDVDGTRGPSSRDDSEELLGEPDPV</sequence>
<dbReference type="GO" id="GO:0005886">
    <property type="term" value="C:plasma membrane"/>
    <property type="evidence" value="ECO:0007669"/>
    <property type="project" value="UniProtKB-SubCell"/>
</dbReference>
<proteinExistence type="predicted"/>
<feature type="compositionally biased region" description="Acidic residues" evidence="5">
    <location>
        <begin position="470"/>
        <end position="481"/>
    </location>
</feature>
<evidence type="ECO:0000256" key="1">
    <source>
        <dbReference type="ARBA" id="ARBA00004651"/>
    </source>
</evidence>
<dbReference type="Pfam" id="PF07690">
    <property type="entry name" value="MFS_1"/>
    <property type="match status" value="1"/>
</dbReference>
<feature type="transmembrane region" description="Helical" evidence="6">
    <location>
        <begin position="81"/>
        <end position="99"/>
    </location>
</feature>
<feature type="compositionally biased region" description="Basic and acidic residues" evidence="5">
    <location>
        <begin position="455"/>
        <end position="469"/>
    </location>
</feature>
<dbReference type="PROSITE" id="PS50850">
    <property type="entry name" value="MFS"/>
    <property type="match status" value="1"/>
</dbReference>
<feature type="transmembrane region" description="Helical" evidence="6">
    <location>
        <begin position="166"/>
        <end position="186"/>
    </location>
</feature>
<name>A0A2S3ZVC3_ARTGL</name>
<evidence type="ECO:0000256" key="2">
    <source>
        <dbReference type="ARBA" id="ARBA00022692"/>
    </source>
</evidence>
<feature type="transmembrane region" description="Helical" evidence="6">
    <location>
        <begin position="306"/>
        <end position="326"/>
    </location>
</feature>
<dbReference type="Proteomes" id="UP000237061">
    <property type="component" value="Unassembled WGS sequence"/>
</dbReference>
<dbReference type="GO" id="GO:0022857">
    <property type="term" value="F:transmembrane transporter activity"/>
    <property type="evidence" value="ECO:0007669"/>
    <property type="project" value="InterPro"/>
</dbReference>
<protein>
    <submittedName>
        <fullName evidence="8">MFS transporter</fullName>
    </submittedName>
</protein>
<feature type="transmembrane region" description="Helical" evidence="6">
    <location>
        <begin position="18"/>
        <end position="40"/>
    </location>
</feature>
<dbReference type="SUPFAM" id="SSF103473">
    <property type="entry name" value="MFS general substrate transporter"/>
    <property type="match status" value="1"/>
</dbReference>
<organism evidence="8 9">
    <name type="scientific">Arthrobacter glacialis</name>
    <dbReference type="NCBI Taxonomy" id="1664"/>
    <lineage>
        <taxon>Bacteria</taxon>
        <taxon>Bacillati</taxon>
        <taxon>Actinomycetota</taxon>
        <taxon>Actinomycetes</taxon>
        <taxon>Micrococcales</taxon>
        <taxon>Micrococcaceae</taxon>
        <taxon>Arthrobacter</taxon>
    </lineage>
</organism>
<feature type="region of interest" description="Disordered" evidence="5">
    <location>
        <begin position="434"/>
        <end position="481"/>
    </location>
</feature>
<evidence type="ECO:0000256" key="3">
    <source>
        <dbReference type="ARBA" id="ARBA00022989"/>
    </source>
</evidence>
<comment type="caution">
    <text evidence="8">The sequence shown here is derived from an EMBL/GenBank/DDBJ whole genome shotgun (WGS) entry which is preliminary data.</text>
</comment>
<feature type="transmembrane region" description="Helical" evidence="6">
    <location>
        <begin position="391"/>
        <end position="415"/>
    </location>
</feature>
<dbReference type="PANTHER" id="PTHR23542:SF1">
    <property type="entry name" value="MAJOR FACILITATOR SUPERFAMILY (MFS) PROFILE DOMAIN-CONTAINING PROTEIN"/>
    <property type="match status" value="1"/>
</dbReference>